<comment type="caution">
    <text evidence="1">The sequence shown here is derived from an EMBL/GenBank/DDBJ whole genome shotgun (WGS) entry which is preliminary data.</text>
</comment>
<dbReference type="SUPFAM" id="SSF55909">
    <property type="entry name" value="Pentein"/>
    <property type="match status" value="1"/>
</dbReference>
<evidence type="ECO:0000313" key="1">
    <source>
        <dbReference type="EMBL" id="MEZ3165147.1"/>
    </source>
</evidence>
<proteinExistence type="predicted"/>
<name>A0ABD5M8K5_9EURY</name>
<evidence type="ECO:0000313" key="2">
    <source>
        <dbReference type="Proteomes" id="UP001567572"/>
    </source>
</evidence>
<organism evidence="1 2">
    <name type="scientific">Halorubrum miltondacostae</name>
    <dbReference type="NCBI Taxonomy" id="3076378"/>
    <lineage>
        <taxon>Archaea</taxon>
        <taxon>Methanobacteriati</taxon>
        <taxon>Methanobacteriota</taxon>
        <taxon>Stenosarchaea group</taxon>
        <taxon>Halobacteria</taxon>
        <taxon>Halobacteriales</taxon>
        <taxon>Haloferacaceae</taxon>
        <taxon>Halorubrum</taxon>
    </lineage>
</organism>
<keyword evidence="2" id="KW-1185">Reference proteome</keyword>
<dbReference type="EMBL" id="JBEDNY010000006">
    <property type="protein sequence ID" value="MEZ3165147.1"/>
    <property type="molecule type" value="Genomic_DNA"/>
</dbReference>
<dbReference type="AlphaFoldDB" id="A0ABD5M8K5"/>
<reference evidence="1 2" key="1">
    <citation type="submission" date="2024-06" db="EMBL/GenBank/DDBJ databases">
        <title>Halorubrum miltondacostae sp. nov., a potential PHA producer isolated from an inland solar saltern in Rio Maior, Portugal.</title>
        <authorList>
            <person name="Albuquerque L."/>
            <person name="Viver T."/>
            <person name="Barroso C."/>
            <person name="Claudino R."/>
            <person name="Galvan M."/>
            <person name="Simoes G."/>
            <person name="Lobo Da Cunha A."/>
            <person name="Egas C."/>
        </authorList>
    </citation>
    <scope>NUCLEOTIDE SEQUENCE [LARGE SCALE GENOMIC DNA]</scope>
    <source>
        <strain evidence="1 2">RMP-11</strain>
    </source>
</reference>
<dbReference type="RefSeq" id="WP_371163189.1">
    <property type="nucleotide sequence ID" value="NZ_JBEDNY010000006.1"/>
</dbReference>
<dbReference type="Proteomes" id="UP001567572">
    <property type="component" value="Unassembled WGS sequence"/>
</dbReference>
<dbReference type="Gene3D" id="3.75.10.10">
    <property type="entry name" value="L-arginine/glycine Amidinotransferase, Chain A"/>
    <property type="match status" value="1"/>
</dbReference>
<gene>
    <name evidence="1" type="ORF">ABNG04_14960</name>
</gene>
<protein>
    <submittedName>
        <fullName evidence="1">Arginine deiminase-related protein</fullName>
    </submittedName>
</protein>
<dbReference type="Pfam" id="PF19420">
    <property type="entry name" value="DDAH_eukar"/>
    <property type="match status" value="1"/>
</dbReference>
<sequence length="327" mass="36570">MAGISRETTVAQVLSAGDEVVNSFTMTDRLYVDPDALPPLDSFSRRSRDESVLFTTPTHFSVDYRINPYMVSGVDNSTADQQWRELVSSYEDLADVSIMDVDAVWDDFSEVEVAPPGELPDITFCSNHALSLPDRDGFLLAQMATDERHDEPAYFEQWCDNRNIPTEQLHVDVPFEGCGDARWHPGRRLLWGGYGPRTDLAAYREIADRYDVGVVPLELTDDSYYHLDVCFSAIDEHTAVVCPDAFTDAGREKLDKLFETLIEVSPEAAQDHFACNCHSLSGDIVVIEESNHQTIQALESRGYDTLHVSTDEFMKAGGSVACMAFPY</sequence>
<accession>A0ABD5M8K5</accession>